<reference evidence="3" key="2">
    <citation type="submission" date="2019-11" db="UniProtKB">
        <authorList>
            <consortium name="WormBaseParasite"/>
        </authorList>
    </citation>
    <scope>IDENTIFICATION</scope>
    <source>
        <strain evidence="3">Puerto Rican</strain>
    </source>
</reference>
<reference evidence="2" key="1">
    <citation type="journal article" date="2012" name="PLoS Negl. Trop. Dis.">
        <title>A systematically improved high quality genome and transcriptome of the human blood fluke Schistosoma mansoni.</title>
        <authorList>
            <person name="Protasio A.V."/>
            <person name="Tsai I.J."/>
            <person name="Babbage A."/>
            <person name="Nichol S."/>
            <person name="Hunt M."/>
            <person name="Aslett M.A."/>
            <person name="De Silva N."/>
            <person name="Velarde G.S."/>
            <person name="Anderson T.J."/>
            <person name="Clark R.C."/>
            <person name="Davidson C."/>
            <person name="Dillon G.P."/>
            <person name="Holroyd N.E."/>
            <person name="LoVerde P.T."/>
            <person name="Lloyd C."/>
            <person name="McQuillan J."/>
            <person name="Oliveira G."/>
            <person name="Otto T.D."/>
            <person name="Parker-Manuel S.J."/>
            <person name="Quail M.A."/>
            <person name="Wilson R.A."/>
            <person name="Zerlotini A."/>
            <person name="Dunne D.W."/>
            <person name="Berriman M."/>
        </authorList>
    </citation>
    <scope>NUCLEOTIDE SEQUENCE [LARGE SCALE GENOMIC DNA]</scope>
    <source>
        <strain evidence="2">Puerto Rican</strain>
    </source>
</reference>
<keyword evidence="1" id="KW-0812">Transmembrane</keyword>
<dbReference type="AlphaFoldDB" id="A0A5K4F7S4"/>
<dbReference type="Proteomes" id="UP000008854">
    <property type="component" value="Unassembled WGS sequence"/>
</dbReference>
<organism evidence="2 3">
    <name type="scientific">Schistosoma mansoni</name>
    <name type="common">Blood fluke</name>
    <dbReference type="NCBI Taxonomy" id="6183"/>
    <lineage>
        <taxon>Eukaryota</taxon>
        <taxon>Metazoa</taxon>
        <taxon>Spiralia</taxon>
        <taxon>Lophotrochozoa</taxon>
        <taxon>Platyhelminthes</taxon>
        <taxon>Trematoda</taxon>
        <taxon>Digenea</taxon>
        <taxon>Strigeidida</taxon>
        <taxon>Schistosomatoidea</taxon>
        <taxon>Schistosomatidae</taxon>
        <taxon>Schistosoma</taxon>
    </lineage>
</organism>
<keyword evidence="1" id="KW-0472">Membrane</keyword>
<evidence type="ECO:0000256" key="1">
    <source>
        <dbReference type="SAM" id="Phobius"/>
    </source>
</evidence>
<proteinExistence type="predicted"/>
<dbReference type="InParanoid" id="A0A5K4F7S4"/>
<feature type="transmembrane region" description="Helical" evidence="1">
    <location>
        <begin position="21"/>
        <end position="38"/>
    </location>
</feature>
<protein>
    <submittedName>
        <fullName evidence="3">Uncharacterized protein</fullName>
    </submittedName>
</protein>
<sequence>MVIASVECNKRFWQTMRLSKSYWLITQITLFLPSLRLIHHMQSVYYYEHEYFIDHYHKWCIFYLQHIIHFNEAIEKVGYNKTFKNDD</sequence>
<keyword evidence="1" id="KW-1133">Transmembrane helix</keyword>
<dbReference type="WBParaSite" id="Smp_316480.1">
    <property type="protein sequence ID" value="Smp_316480.1"/>
    <property type="gene ID" value="Smp_316480"/>
</dbReference>
<evidence type="ECO:0000313" key="3">
    <source>
        <dbReference type="WBParaSite" id="Smp_316480.1"/>
    </source>
</evidence>
<keyword evidence="2" id="KW-1185">Reference proteome</keyword>
<evidence type="ECO:0000313" key="2">
    <source>
        <dbReference type="Proteomes" id="UP000008854"/>
    </source>
</evidence>
<name>A0A5K4F7S4_SCHMA</name>
<accession>A0A5K4F7S4</accession>